<protein>
    <submittedName>
        <fullName evidence="2">FAS-associated death domain -like</fullName>
    </submittedName>
</protein>
<dbReference type="PROSITE" id="PS50017">
    <property type="entry name" value="DEATH_DOMAIN"/>
    <property type="match status" value="1"/>
</dbReference>
<reference evidence="2" key="1">
    <citation type="submission" date="2020-04" db="EMBL/GenBank/DDBJ databases">
        <authorList>
            <person name="Alioto T."/>
            <person name="Alioto T."/>
            <person name="Gomez Garrido J."/>
        </authorList>
    </citation>
    <scope>NUCLEOTIDE SEQUENCE</scope>
    <source>
        <strain evidence="2">A484AB</strain>
    </source>
</reference>
<dbReference type="PANTHER" id="PTHR15077">
    <property type="entry name" value="FAS-ASSOCIATING DEATH DOMAIN-CONTAINING PROTEIN FADD"/>
    <property type="match status" value="1"/>
</dbReference>
<dbReference type="Gene3D" id="1.10.533.10">
    <property type="entry name" value="Death Domain, Fas"/>
    <property type="match status" value="2"/>
</dbReference>
<gene>
    <name evidence="2" type="ORF">PACLA_8A057476</name>
</gene>
<comment type="caution">
    <text evidence="2">The sequence shown here is derived from an EMBL/GenBank/DDBJ whole genome shotgun (WGS) entry which is preliminary data.</text>
</comment>
<sequence length="244" mass="27349">MSGFTSLLLNISKEIERGELETMKFCCRDYGIGAKRLEEITGAHELFKELMKRELLGAENKEILVELLEKADRIDLKNQVLSIQGSARVDSHSSVTDDPVANGILKDAHLNEIAEDLGRDWKQLGRKLDIPSSILGNIDEEHRRVREKAVEMMLRWKKRNGNNATGQVLADALIKIGRKDVAETLASACQQDGINIDTSEGRRQGSSVRESSRTESEHFIDIGGVNSMRADLEPKLPTQESKRR</sequence>
<dbReference type="AlphaFoldDB" id="A0A7D9IIJ2"/>
<dbReference type="SMART" id="SM00031">
    <property type="entry name" value="DED"/>
    <property type="match status" value="1"/>
</dbReference>
<dbReference type="GO" id="GO:0042981">
    <property type="term" value="P:regulation of apoptotic process"/>
    <property type="evidence" value="ECO:0007669"/>
    <property type="project" value="InterPro"/>
</dbReference>
<proteinExistence type="predicted"/>
<dbReference type="SUPFAM" id="SSF47986">
    <property type="entry name" value="DEATH domain"/>
    <property type="match status" value="2"/>
</dbReference>
<dbReference type="InterPro" id="IPR016729">
    <property type="entry name" value="FADD"/>
</dbReference>
<dbReference type="InterPro" id="IPR001875">
    <property type="entry name" value="DED_dom"/>
</dbReference>
<organism evidence="2 3">
    <name type="scientific">Paramuricea clavata</name>
    <name type="common">Red gorgonian</name>
    <name type="synonym">Violescent sea-whip</name>
    <dbReference type="NCBI Taxonomy" id="317549"/>
    <lineage>
        <taxon>Eukaryota</taxon>
        <taxon>Metazoa</taxon>
        <taxon>Cnidaria</taxon>
        <taxon>Anthozoa</taxon>
        <taxon>Octocorallia</taxon>
        <taxon>Malacalcyonacea</taxon>
        <taxon>Plexauridae</taxon>
        <taxon>Paramuricea</taxon>
    </lineage>
</organism>
<dbReference type="Pfam" id="PF00531">
    <property type="entry name" value="Death"/>
    <property type="match status" value="1"/>
</dbReference>
<evidence type="ECO:0000313" key="3">
    <source>
        <dbReference type="Proteomes" id="UP001152795"/>
    </source>
</evidence>
<dbReference type="GO" id="GO:0007165">
    <property type="term" value="P:signal transduction"/>
    <property type="evidence" value="ECO:0007669"/>
    <property type="project" value="InterPro"/>
</dbReference>
<dbReference type="Pfam" id="PF01335">
    <property type="entry name" value="DED"/>
    <property type="match status" value="1"/>
</dbReference>
<feature type="compositionally biased region" description="Basic and acidic residues" evidence="1">
    <location>
        <begin position="210"/>
        <end position="220"/>
    </location>
</feature>
<dbReference type="InterPro" id="IPR011029">
    <property type="entry name" value="DEATH-like_dom_sf"/>
</dbReference>
<dbReference type="PROSITE" id="PS50168">
    <property type="entry name" value="DED"/>
    <property type="match status" value="1"/>
</dbReference>
<dbReference type="InterPro" id="IPR000488">
    <property type="entry name" value="Death_dom"/>
</dbReference>
<feature type="region of interest" description="Disordered" evidence="1">
    <location>
        <begin position="196"/>
        <end position="244"/>
    </location>
</feature>
<accession>A0A7D9IIJ2</accession>
<dbReference type="CDD" id="cd01670">
    <property type="entry name" value="Death"/>
    <property type="match status" value="1"/>
</dbReference>
<dbReference type="EMBL" id="CACRXK020005540">
    <property type="protein sequence ID" value="CAB4006563.1"/>
    <property type="molecule type" value="Genomic_DNA"/>
</dbReference>
<dbReference type="OrthoDB" id="5985756at2759"/>
<name>A0A7D9IIJ2_PARCT</name>
<evidence type="ECO:0000313" key="2">
    <source>
        <dbReference type="EMBL" id="CAB4006563.1"/>
    </source>
</evidence>
<evidence type="ECO:0000256" key="1">
    <source>
        <dbReference type="SAM" id="MobiDB-lite"/>
    </source>
</evidence>
<keyword evidence="3" id="KW-1185">Reference proteome</keyword>
<dbReference type="SMART" id="SM00005">
    <property type="entry name" value="DEATH"/>
    <property type="match status" value="1"/>
</dbReference>
<dbReference type="Proteomes" id="UP001152795">
    <property type="component" value="Unassembled WGS sequence"/>
</dbReference>